<proteinExistence type="predicted"/>
<dbReference type="Proteomes" id="UP000323164">
    <property type="component" value="Unassembled WGS sequence"/>
</dbReference>
<dbReference type="InterPro" id="IPR046511">
    <property type="entry name" value="DUF6689"/>
</dbReference>
<gene>
    <name evidence="2" type="ORF">FW784_10120</name>
</gene>
<feature type="signal peptide" evidence="1">
    <location>
        <begin position="1"/>
        <end position="23"/>
    </location>
</feature>
<dbReference type="Pfam" id="PF20396">
    <property type="entry name" value="DUF6689"/>
    <property type="match status" value="1"/>
</dbReference>
<organism evidence="2 3">
    <name type="scientific">Cognatilysobacter lacus</name>
    <dbReference type="NCBI Taxonomy" id="1643323"/>
    <lineage>
        <taxon>Bacteria</taxon>
        <taxon>Pseudomonadati</taxon>
        <taxon>Pseudomonadota</taxon>
        <taxon>Gammaproteobacteria</taxon>
        <taxon>Lysobacterales</taxon>
        <taxon>Lysobacteraceae</taxon>
        <taxon>Cognatilysobacter</taxon>
    </lineage>
</organism>
<keyword evidence="1" id="KW-0732">Signal</keyword>
<name>A0A5D8Z0K8_9GAMM</name>
<evidence type="ECO:0000313" key="3">
    <source>
        <dbReference type="Proteomes" id="UP000323164"/>
    </source>
</evidence>
<protein>
    <submittedName>
        <fullName evidence="2">Uncharacterized protein</fullName>
    </submittedName>
</protein>
<dbReference type="EMBL" id="VTRV01000112">
    <property type="protein sequence ID" value="TZF88271.1"/>
    <property type="molecule type" value="Genomic_DNA"/>
</dbReference>
<comment type="caution">
    <text evidence="2">The sequence shown here is derived from an EMBL/GenBank/DDBJ whole genome shotgun (WGS) entry which is preliminary data.</text>
</comment>
<keyword evidence="3" id="KW-1185">Reference proteome</keyword>
<evidence type="ECO:0000256" key="1">
    <source>
        <dbReference type="SAM" id="SignalP"/>
    </source>
</evidence>
<evidence type="ECO:0000313" key="2">
    <source>
        <dbReference type="EMBL" id="TZF88271.1"/>
    </source>
</evidence>
<dbReference type="AlphaFoldDB" id="A0A5D8Z0K8"/>
<sequence length="275" mass="28966">MPRVIFRWIAFALLFVAAPFASAQSVPVQVSVSGNTATVVIGSQTSPLADMTLAFDSPHALTAANLGINAQLVSTTDPALLARLPGNLTSFDASFPLMVTVEPPAGDLSFDRLVHVEIHTHALTYTYGTSYRLFKAPIGGAFRDITSEVAQGSVRARGTTGGFSQFLILTDVRRTGDVVDEKLQRLRTRIATLAPAEAAPLEAYRAAAAQAVAEGRYDDALASLDALAARTDARAGVAVRNTWNAGGGSTNDAGEILSGVDTAKFSIAYLRNFGH</sequence>
<dbReference type="RefSeq" id="WP_149353225.1">
    <property type="nucleotide sequence ID" value="NZ_VTRV01000112.1"/>
</dbReference>
<feature type="chain" id="PRO_5022751770" evidence="1">
    <location>
        <begin position="24"/>
        <end position="275"/>
    </location>
</feature>
<accession>A0A5D8Z0K8</accession>
<dbReference type="OrthoDB" id="5965825at2"/>
<reference evidence="2 3" key="1">
    <citation type="submission" date="2019-08" db="EMBL/GenBank/DDBJ databases">
        <title>Draft genome sequence of Lysobacter sp. UKS-15.</title>
        <authorList>
            <person name="Im W.-T."/>
        </authorList>
    </citation>
    <scope>NUCLEOTIDE SEQUENCE [LARGE SCALE GENOMIC DNA]</scope>
    <source>
        <strain evidence="2 3">UKS-15</strain>
    </source>
</reference>